<dbReference type="Pfam" id="PF07964">
    <property type="entry name" value="Red1"/>
    <property type="match status" value="1"/>
</dbReference>
<protein>
    <submittedName>
        <fullName evidence="2">Immunoglobulin A1 protease</fullName>
        <ecNumber evidence="2">3.4.24.13</ecNumber>
    </submittedName>
</protein>
<feature type="compositionally biased region" description="Acidic residues" evidence="1">
    <location>
        <begin position="641"/>
        <end position="650"/>
    </location>
</feature>
<feature type="compositionally biased region" description="Low complexity" evidence="1">
    <location>
        <begin position="342"/>
        <end position="353"/>
    </location>
</feature>
<organism evidence="2 3">
    <name type="scientific">Wickerhamomyces ciferrii (strain ATCC 14091 / BCRC 22168 / CBS 111 / JCM 3599 / NBRC 0793 / NRRL Y-1031 F-60-10)</name>
    <name type="common">Yeast</name>
    <name type="synonym">Pichia ciferrii</name>
    <dbReference type="NCBI Taxonomy" id="1206466"/>
    <lineage>
        <taxon>Eukaryota</taxon>
        <taxon>Fungi</taxon>
        <taxon>Dikarya</taxon>
        <taxon>Ascomycota</taxon>
        <taxon>Saccharomycotina</taxon>
        <taxon>Saccharomycetes</taxon>
        <taxon>Phaffomycetales</taxon>
        <taxon>Wickerhamomycetaceae</taxon>
        <taxon>Wickerhamomyces</taxon>
    </lineage>
</organism>
<gene>
    <name evidence="2" type="ORF">BN7_1433</name>
</gene>
<accession>K0KKA3</accession>
<comment type="caution">
    <text evidence="2">The sequence shown here is derived from an EMBL/GenBank/DDBJ whole genome shotgun (WGS) entry which is preliminary data.</text>
</comment>
<sequence length="890" mass="100552">MEFISDYQNEVDDDFKDAYWEFLDSIHNKINPKTFEIILRIGVNFMDDDSFWFQLINILDYGDIFDQQEVSIVLIDQVLKQDENSWKATCLLCILIQDYPNMKNLCSKHLTKIHEDISAIFMNVNDFTNASYLVELISQLESKPLILLIFKDLPNLCDTFPLEPCYANDQECFKFLKQLEFNDSIFNYSSCKIGDNLNSGESHCQITSKYLIALLDNNDFASPIQFDLQNIKNVKQNGKKIIFNLSQLVKKALINIDISQFASVHFEFNTKKQSNEFFQKLNHTISKNVAITPRKISVVQNFIALTGGFGDAENESDNNEGGSEYNDENEQPGANPIDKNDNANNTSNSNSVNIDETESIFGSPINTTKDTSIMKKGRAVSMIIAETKDGDDVGSKKNKNPLAFLETPNQSEGEDDDDENYEQVPDSLDEAFKEFQNPPINRGPSDVIIESDPKATTVNEPLATKSSKKIVNRGKSDIWDFDSDPLEPDQPIVNPKATSTVNNAKYRSKAMKCLTKNMNTVEKRGPGRPSAAGKTSTTKKNDNNKKNQTIAKSKVNSKLQESHKPQNMNTSRFEHSSIDVTDQNNDSFQPLTSPLVGAHERARTRAYSRAQSIQQDSPTKKNDAGSKKRKTGKDDDTYHDGEDEDDEEEAIVQPSRKTRKTVVNKKPQQPVKARNTRGRKKKQDIENEVSEKQQSEPRKSVPPNKQDNSRKVSNNKTTSSNKENETLSTNAEINKKQSNAILESTRLFEKPQIANHLQALASQFQQPAQPTLPNFTIGHGPSSTIDANSILSEAYTNTLQRQIFESINSFSNQLVNKIRIINDGINQKFMNDLTTKYENLFNELRESFQSDVDEMCGFIADVKGLVNLPEEELIKYIKQNKFGSKNTPNP</sequence>
<dbReference type="GO" id="GO:0007131">
    <property type="term" value="P:reciprocal meiotic recombination"/>
    <property type="evidence" value="ECO:0007669"/>
    <property type="project" value="InterPro"/>
</dbReference>
<dbReference type="EMBL" id="CAIF01000030">
    <property type="protein sequence ID" value="CCH41894.1"/>
    <property type="molecule type" value="Genomic_DNA"/>
</dbReference>
<feature type="compositionally biased region" description="Basic and acidic residues" evidence="1">
    <location>
        <begin position="683"/>
        <end position="699"/>
    </location>
</feature>
<keyword evidence="3" id="KW-1185">Reference proteome</keyword>
<dbReference type="AlphaFoldDB" id="K0KKA3"/>
<dbReference type="STRING" id="1206466.K0KKA3"/>
<keyword evidence="2" id="KW-0645">Protease</keyword>
<dbReference type="GO" id="GO:0006508">
    <property type="term" value="P:proteolysis"/>
    <property type="evidence" value="ECO:0007669"/>
    <property type="project" value="UniProtKB-KW"/>
</dbReference>
<dbReference type="EC" id="3.4.24.13" evidence="2"/>
<name>K0KKA3_WICCF</name>
<keyword evidence="2" id="KW-0378">Hydrolase</keyword>
<dbReference type="FunCoup" id="K0KKA3">
    <property type="interactions" value="110"/>
</dbReference>
<dbReference type="GO" id="GO:0008233">
    <property type="term" value="F:peptidase activity"/>
    <property type="evidence" value="ECO:0007669"/>
    <property type="project" value="UniProtKB-KW"/>
</dbReference>
<evidence type="ECO:0000313" key="3">
    <source>
        <dbReference type="Proteomes" id="UP000009328"/>
    </source>
</evidence>
<feature type="region of interest" description="Disordered" evidence="1">
    <location>
        <begin position="517"/>
        <end position="732"/>
    </location>
</feature>
<feature type="compositionally biased region" description="Basic and acidic residues" evidence="1">
    <location>
        <begin position="618"/>
        <end position="640"/>
    </location>
</feature>
<feature type="compositionally biased region" description="Acidic residues" evidence="1">
    <location>
        <begin position="412"/>
        <end position="421"/>
    </location>
</feature>
<dbReference type="eggNOG" id="ENOG502QVW0">
    <property type="taxonomic scope" value="Eukaryota"/>
</dbReference>
<dbReference type="InterPro" id="IPR012491">
    <property type="entry name" value="Red1/Rec10"/>
</dbReference>
<feature type="region of interest" description="Disordered" evidence="1">
    <location>
        <begin position="390"/>
        <end position="422"/>
    </location>
</feature>
<feature type="compositionally biased region" description="Polar residues" evidence="1">
    <location>
        <begin position="550"/>
        <end position="571"/>
    </location>
</feature>
<dbReference type="InParanoid" id="K0KKA3"/>
<evidence type="ECO:0000313" key="2">
    <source>
        <dbReference type="EMBL" id="CCH41894.1"/>
    </source>
</evidence>
<reference evidence="2 3" key="1">
    <citation type="journal article" date="2012" name="Eukaryot. Cell">
        <title>Draft genome sequence of Wickerhamomyces ciferrii NRRL Y-1031 F-60-10.</title>
        <authorList>
            <person name="Schneider J."/>
            <person name="Andrea H."/>
            <person name="Blom J."/>
            <person name="Jaenicke S."/>
            <person name="Ruckert C."/>
            <person name="Schorsch C."/>
            <person name="Szczepanowski R."/>
            <person name="Farwick M."/>
            <person name="Goesmann A."/>
            <person name="Puhler A."/>
            <person name="Schaffer S."/>
            <person name="Tauch A."/>
            <person name="Kohler T."/>
            <person name="Brinkrolf K."/>
        </authorList>
    </citation>
    <scope>NUCLEOTIDE SEQUENCE [LARGE SCALE GENOMIC DNA]</scope>
    <source>
        <strain evidence="3">ATCC 14091 / BCRC 22168 / CBS 111 / JCM 3599 / NBRC 0793 / NRRL Y-1031 F-60-10</strain>
    </source>
</reference>
<dbReference type="Proteomes" id="UP000009328">
    <property type="component" value="Unassembled WGS sequence"/>
</dbReference>
<feature type="region of interest" description="Disordered" evidence="1">
    <location>
        <begin position="436"/>
        <end position="461"/>
    </location>
</feature>
<evidence type="ECO:0000256" key="1">
    <source>
        <dbReference type="SAM" id="MobiDB-lite"/>
    </source>
</evidence>
<proteinExistence type="predicted"/>
<feature type="compositionally biased region" description="Polar residues" evidence="1">
    <location>
        <begin position="578"/>
        <end position="592"/>
    </location>
</feature>
<feature type="region of interest" description="Disordered" evidence="1">
    <location>
        <begin position="310"/>
        <end position="355"/>
    </location>
</feature>
<dbReference type="HOGENOM" id="CLU_324446_0_0_1"/>